<protein>
    <recommendedName>
        <fullName evidence="1">Plastocyanin-like domain-containing protein</fullName>
    </recommendedName>
</protein>
<dbReference type="Proteomes" id="UP000541444">
    <property type="component" value="Unassembled WGS sequence"/>
</dbReference>
<dbReference type="GO" id="GO:0016491">
    <property type="term" value="F:oxidoreductase activity"/>
    <property type="evidence" value="ECO:0007669"/>
    <property type="project" value="TreeGrafter"/>
</dbReference>
<evidence type="ECO:0000259" key="1">
    <source>
        <dbReference type="Pfam" id="PF00394"/>
    </source>
</evidence>
<dbReference type="InterPro" id="IPR001117">
    <property type="entry name" value="Cu-oxidase_2nd"/>
</dbReference>
<keyword evidence="3" id="KW-1185">Reference proteome</keyword>
<name>A0A7J7P812_9MAGN</name>
<dbReference type="EMBL" id="JACGCM010000170">
    <property type="protein sequence ID" value="KAF6175569.1"/>
    <property type="molecule type" value="Genomic_DNA"/>
</dbReference>
<dbReference type="InterPro" id="IPR045087">
    <property type="entry name" value="Cu-oxidase_fam"/>
</dbReference>
<proteinExistence type="predicted"/>
<reference evidence="2 3" key="1">
    <citation type="journal article" date="2020" name="IScience">
        <title>Genome Sequencing of the Endangered Kingdonia uniflora (Circaeasteraceae, Ranunculales) Reveals Potential Mechanisms of Evolutionary Specialization.</title>
        <authorList>
            <person name="Sun Y."/>
            <person name="Deng T."/>
            <person name="Zhang A."/>
            <person name="Moore M.J."/>
            <person name="Landis J.B."/>
            <person name="Lin N."/>
            <person name="Zhang H."/>
            <person name="Zhang X."/>
            <person name="Huang J."/>
            <person name="Zhang X."/>
            <person name="Sun H."/>
            <person name="Wang H."/>
        </authorList>
    </citation>
    <scope>NUCLEOTIDE SEQUENCE [LARGE SCALE GENOMIC DNA]</scope>
    <source>
        <strain evidence="2">TB1705</strain>
        <tissue evidence="2">Leaf</tissue>
    </source>
</reference>
<dbReference type="AlphaFoldDB" id="A0A7J7P812"/>
<dbReference type="PANTHER" id="PTHR11709:SF218">
    <property type="entry name" value="L-ASCORBATE OXIDASE"/>
    <property type="match status" value="1"/>
</dbReference>
<dbReference type="OrthoDB" id="1937465at2759"/>
<evidence type="ECO:0000313" key="2">
    <source>
        <dbReference type="EMBL" id="KAF6175569.1"/>
    </source>
</evidence>
<dbReference type="PANTHER" id="PTHR11709">
    <property type="entry name" value="MULTI-COPPER OXIDASE"/>
    <property type="match status" value="1"/>
</dbReference>
<comment type="caution">
    <text evidence="2">The sequence shown here is derived from an EMBL/GenBank/DDBJ whole genome shotgun (WGS) entry which is preliminary data.</text>
</comment>
<dbReference type="InterPro" id="IPR008972">
    <property type="entry name" value="Cupredoxin"/>
</dbReference>
<accession>A0A7J7P812</accession>
<dbReference type="Gene3D" id="2.60.40.420">
    <property type="entry name" value="Cupredoxins - blue copper proteins"/>
    <property type="match status" value="1"/>
</dbReference>
<feature type="domain" description="Plastocyanin-like" evidence="1">
    <location>
        <begin position="65"/>
        <end position="134"/>
    </location>
</feature>
<sequence>MRIIECKEKLNYMVLYESQFLMELQSHSCLTTTEASYLTIGTIKPPLNKQQDFLQYPFNGLESLKKAYRLRIASLTSLSALNFEIEGHNMTVVEADGHYVKPFMVKNLNIYSGKTYSVLVKADQDASRNYWAASNELKISGYLSSSPPLATFFAFSLSIRSISDYPTVGNTARSMTRSTLSLTSSMGSLSKQQTYIASRAFSTLSSMELKISGYLFSSPPLATFFAFSLSILSISDYSTVRNTVRSMTRCTLSPYSSVGSLSKRQT</sequence>
<dbReference type="SUPFAM" id="SSF49503">
    <property type="entry name" value="Cupredoxins"/>
    <property type="match status" value="1"/>
</dbReference>
<dbReference type="Pfam" id="PF00394">
    <property type="entry name" value="Cu-oxidase"/>
    <property type="match status" value="1"/>
</dbReference>
<organism evidence="2 3">
    <name type="scientific">Kingdonia uniflora</name>
    <dbReference type="NCBI Taxonomy" id="39325"/>
    <lineage>
        <taxon>Eukaryota</taxon>
        <taxon>Viridiplantae</taxon>
        <taxon>Streptophyta</taxon>
        <taxon>Embryophyta</taxon>
        <taxon>Tracheophyta</taxon>
        <taxon>Spermatophyta</taxon>
        <taxon>Magnoliopsida</taxon>
        <taxon>Ranunculales</taxon>
        <taxon>Circaeasteraceae</taxon>
        <taxon>Kingdonia</taxon>
    </lineage>
</organism>
<evidence type="ECO:0000313" key="3">
    <source>
        <dbReference type="Proteomes" id="UP000541444"/>
    </source>
</evidence>
<gene>
    <name evidence="2" type="ORF">GIB67_028420</name>
</gene>